<dbReference type="InterPro" id="IPR050327">
    <property type="entry name" value="Proton-linked_MCT"/>
</dbReference>
<feature type="transmembrane region" description="Helical" evidence="1">
    <location>
        <begin position="372"/>
        <end position="391"/>
    </location>
</feature>
<dbReference type="GO" id="GO:0022857">
    <property type="term" value="F:transmembrane transporter activity"/>
    <property type="evidence" value="ECO:0007669"/>
    <property type="project" value="InterPro"/>
</dbReference>
<feature type="transmembrane region" description="Helical" evidence="1">
    <location>
        <begin position="254"/>
        <end position="275"/>
    </location>
</feature>
<feature type="transmembrane region" description="Helical" evidence="1">
    <location>
        <begin position="80"/>
        <end position="96"/>
    </location>
</feature>
<name>A0A382CY18_9ZZZZ</name>
<evidence type="ECO:0000313" key="3">
    <source>
        <dbReference type="EMBL" id="SVB30223.1"/>
    </source>
</evidence>
<feature type="transmembrane region" description="Helical" evidence="1">
    <location>
        <begin position="337"/>
        <end position="360"/>
    </location>
</feature>
<dbReference type="PANTHER" id="PTHR11360">
    <property type="entry name" value="MONOCARBOXYLATE TRANSPORTER"/>
    <property type="match status" value="1"/>
</dbReference>
<keyword evidence="1" id="KW-1133">Transmembrane helix</keyword>
<feature type="domain" description="Major facilitator superfamily (MFS) profile" evidence="2">
    <location>
        <begin position="11"/>
        <end position="396"/>
    </location>
</feature>
<protein>
    <recommendedName>
        <fullName evidence="2">Major facilitator superfamily (MFS) profile domain-containing protein</fullName>
    </recommendedName>
</protein>
<dbReference type="Pfam" id="PF07690">
    <property type="entry name" value="MFS_1"/>
    <property type="match status" value="1"/>
</dbReference>
<accession>A0A382CY18</accession>
<keyword evidence="1" id="KW-0812">Transmembrane</keyword>
<dbReference type="PANTHER" id="PTHR11360:SF284">
    <property type="entry name" value="EG:103B4.3 PROTEIN-RELATED"/>
    <property type="match status" value="1"/>
</dbReference>
<feature type="transmembrane region" description="Helical" evidence="1">
    <location>
        <begin position="166"/>
        <end position="188"/>
    </location>
</feature>
<dbReference type="InterPro" id="IPR036259">
    <property type="entry name" value="MFS_trans_sf"/>
</dbReference>
<sequence length="403" mass="43474">MRHVEPLGLRIWFFVAIGGLIVFLGLGIRSTFGIFLAPMSLDLGWGREVFALAIAIQNLMWGLGQPIAGMLADRFGTGRVLAVGGLFYAIGIIGMANSPSPFMFHVTGGLLVGLGLSGASFTLVLSALGRIVPEQHRNLAFGVCTATGSMGQFLLVPMGQAFLNSYGWSVVLILLALLVSSVIPLSIFMRGRTEETAISSKQSMREALNEARQHSGYVYLILGFFVCGFHITFVATHLPAYITDQGLSAEVGAWSLAVIGLFNVFGAIFAGILANKFQKKNLLSLIYLSRGLFMVLFILLPISQTTVLIVSAGLGISWLSTVPLTSGIVAQVFGPRYMATLFGFVFVSHQLGSFMGVWLGGKIFDETGSYTMVWWLSIVLALFAALVHLPINERPLARLKAIQ</sequence>
<feature type="transmembrane region" description="Helical" evidence="1">
    <location>
        <begin position="102"/>
        <end position="127"/>
    </location>
</feature>
<keyword evidence="1" id="KW-0472">Membrane</keyword>
<proteinExistence type="predicted"/>
<dbReference type="Gene3D" id="1.20.1250.20">
    <property type="entry name" value="MFS general substrate transporter like domains"/>
    <property type="match status" value="1"/>
</dbReference>
<feature type="transmembrane region" description="Helical" evidence="1">
    <location>
        <begin position="12"/>
        <end position="37"/>
    </location>
</feature>
<dbReference type="SUPFAM" id="SSF103473">
    <property type="entry name" value="MFS general substrate transporter"/>
    <property type="match status" value="1"/>
</dbReference>
<dbReference type="CDD" id="cd17355">
    <property type="entry name" value="MFS_YcxA_like"/>
    <property type="match status" value="1"/>
</dbReference>
<feature type="transmembrane region" description="Helical" evidence="1">
    <location>
        <begin position="217"/>
        <end position="242"/>
    </location>
</feature>
<dbReference type="AlphaFoldDB" id="A0A382CY18"/>
<feature type="transmembrane region" description="Helical" evidence="1">
    <location>
        <begin position="139"/>
        <end position="160"/>
    </location>
</feature>
<dbReference type="EMBL" id="UINC01036367">
    <property type="protein sequence ID" value="SVB30223.1"/>
    <property type="molecule type" value="Genomic_DNA"/>
</dbReference>
<evidence type="ECO:0000256" key="1">
    <source>
        <dbReference type="SAM" id="Phobius"/>
    </source>
</evidence>
<reference evidence="3" key="1">
    <citation type="submission" date="2018-05" db="EMBL/GenBank/DDBJ databases">
        <authorList>
            <person name="Lanie J.A."/>
            <person name="Ng W.-L."/>
            <person name="Kazmierczak K.M."/>
            <person name="Andrzejewski T.M."/>
            <person name="Davidsen T.M."/>
            <person name="Wayne K.J."/>
            <person name="Tettelin H."/>
            <person name="Glass J.I."/>
            <person name="Rusch D."/>
            <person name="Podicherti R."/>
            <person name="Tsui H.-C.T."/>
            <person name="Winkler M.E."/>
        </authorList>
    </citation>
    <scope>NUCLEOTIDE SEQUENCE</scope>
</reference>
<dbReference type="InterPro" id="IPR020846">
    <property type="entry name" value="MFS_dom"/>
</dbReference>
<gene>
    <name evidence="3" type="ORF">METZ01_LOCUS183077</name>
</gene>
<dbReference type="InterPro" id="IPR011701">
    <property type="entry name" value="MFS"/>
</dbReference>
<dbReference type="PROSITE" id="PS50850">
    <property type="entry name" value="MFS"/>
    <property type="match status" value="1"/>
</dbReference>
<feature type="transmembrane region" description="Helical" evidence="1">
    <location>
        <begin position="49"/>
        <end position="68"/>
    </location>
</feature>
<feature type="transmembrane region" description="Helical" evidence="1">
    <location>
        <begin position="308"/>
        <end position="330"/>
    </location>
</feature>
<feature type="transmembrane region" description="Helical" evidence="1">
    <location>
        <begin position="282"/>
        <end position="302"/>
    </location>
</feature>
<evidence type="ECO:0000259" key="2">
    <source>
        <dbReference type="PROSITE" id="PS50850"/>
    </source>
</evidence>
<organism evidence="3">
    <name type="scientific">marine metagenome</name>
    <dbReference type="NCBI Taxonomy" id="408172"/>
    <lineage>
        <taxon>unclassified sequences</taxon>
        <taxon>metagenomes</taxon>
        <taxon>ecological metagenomes</taxon>
    </lineage>
</organism>